<keyword evidence="7" id="KW-0805">Transcription regulation</keyword>
<evidence type="ECO:0000256" key="5">
    <source>
        <dbReference type="ARBA" id="ARBA00022771"/>
    </source>
</evidence>
<dbReference type="FunFam" id="3.30.160.60:FF:000862">
    <property type="entry name" value="zinc finger protein 697"/>
    <property type="match status" value="1"/>
</dbReference>
<keyword evidence="4" id="KW-0677">Repeat</keyword>
<dbReference type="InterPro" id="IPR013087">
    <property type="entry name" value="Znf_C2H2_type"/>
</dbReference>
<dbReference type="Proteomes" id="UP000694389">
    <property type="component" value="Unassembled WGS sequence"/>
</dbReference>
<feature type="domain" description="C2H2-type" evidence="14">
    <location>
        <begin position="214"/>
        <end position="241"/>
    </location>
</feature>
<keyword evidence="16" id="KW-1185">Reference proteome</keyword>
<dbReference type="PROSITE" id="PS50157">
    <property type="entry name" value="ZINC_FINGER_C2H2_2"/>
    <property type="match status" value="9"/>
</dbReference>
<name>A0A8P4K386_DICLA</name>
<keyword evidence="3" id="KW-0479">Metal-binding</keyword>
<feature type="compositionally biased region" description="Acidic residues" evidence="13">
    <location>
        <begin position="77"/>
        <end position="96"/>
    </location>
</feature>
<proteinExistence type="inferred from homology"/>
<dbReference type="FunFam" id="3.30.160.60:FF:000624">
    <property type="entry name" value="zinc finger protein 697"/>
    <property type="match status" value="2"/>
</dbReference>
<dbReference type="RefSeq" id="XP_051271305.1">
    <property type="nucleotide sequence ID" value="XM_051415345.1"/>
</dbReference>
<dbReference type="Pfam" id="PF13465">
    <property type="entry name" value="zf-H2C2_2"/>
    <property type="match status" value="1"/>
</dbReference>
<dbReference type="GO" id="GO:0005634">
    <property type="term" value="C:nucleus"/>
    <property type="evidence" value="ECO:0007669"/>
    <property type="project" value="UniProtKB-SubCell"/>
</dbReference>
<evidence type="ECO:0000256" key="4">
    <source>
        <dbReference type="ARBA" id="ARBA00022737"/>
    </source>
</evidence>
<feature type="domain" description="C2H2-type" evidence="14">
    <location>
        <begin position="242"/>
        <end position="271"/>
    </location>
</feature>
<feature type="compositionally biased region" description="Basic and acidic residues" evidence="13">
    <location>
        <begin position="287"/>
        <end position="305"/>
    </location>
</feature>
<evidence type="ECO:0000256" key="7">
    <source>
        <dbReference type="ARBA" id="ARBA00023015"/>
    </source>
</evidence>
<dbReference type="FunFam" id="3.30.160.60:FF:001732">
    <property type="entry name" value="Zgc:162936"/>
    <property type="match status" value="1"/>
</dbReference>
<evidence type="ECO:0000313" key="15">
    <source>
        <dbReference type="Ensembl" id="ENSDLAP00005064983.1"/>
    </source>
</evidence>
<dbReference type="PANTHER" id="PTHR24394">
    <property type="entry name" value="ZINC FINGER PROTEIN"/>
    <property type="match status" value="1"/>
</dbReference>
<feature type="region of interest" description="Disordered" evidence="13">
    <location>
        <begin position="54"/>
        <end position="176"/>
    </location>
</feature>
<accession>A0A8P4K386</accession>
<comment type="subcellular location">
    <subcellularLocation>
        <location evidence="1">Nucleus</location>
    </subcellularLocation>
</comment>
<dbReference type="AlphaFoldDB" id="A0A8P4K386"/>
<dbReference type="GO" id="GO:0045893">
    <property type="term" value="P:positive regulation of DNA-templated transcription"/>
    <property type="evidence" value="ECO:0007669"/>
    <property type="project" value="UniProtKB-ARBA"/>
</dbReference>
<evidence type="ECO:0000256" key="8">
    <source>
        <dbReference type="ARBA" id="ARBA00023125"/>
    </source>
</evidence>
<evidence type="ECO:0000313" key="16">
    <source>
        <dbReference type="Proteomes" id="UP000694389"/>
    </source>
</evidence>
<feature type="coiled-coil region" evidence="12">
    <location>
        <begin position="16"/>
        <end position="50"/>
    </location>
</feature>
<dbReference type="GO" id="GO:0000981">
    <property type="term" value="F:DNA-binding transcription factor activity, RNA polymerase II-specific"/>
    <property type="evidence" value="ECO:0007669"/>
    <property type="project" value="TreeGrafter"/>
</dbReference>
<dbReference type="GO" id="GO:0043565">
    <property type="term" value="F:sequence-specific DNA binding"/>
    <property type="evidence" value="ECO:0007669"/>
    <property type="project" value="UniProtKB-ARBA"/>
</dbReference>
<keyword evidence="9" id="KW-0804">Transcription</keyword>
<dbReference type="GO" id="GO:0005694">
    <property type="term" value="C:chromosome"/>
    <property type="evidence" value="ECO:0007669"/>
    <property type="project" value="UniProtKB-ARBA"/>
</dbReference>
<dbReference type="FunFam" id="3.30.160.60:FF:000508">
    <property type="entry name" value="Myeloid zinc finger 1"/>
    <property type="match status" value="1"/>
</dbReference>
<evidence type="ECO:0000256" key="11">
    <source>
        <dbReference type="PROSITE-ProRule" id="PRU00042"/>
    </source>
</evidence>
<evidence type="ECO:0000256" key="10">
    <source>
        <dbReference type="ARBA" id="ARBA00023242"/>
    </source>
</evidence>
<feature type="domain" description="C2H2-type" evidence="14">
    <location>
        <begin position="341"/>
        <end position="368"/>
    </location>
</feature>
<dbReference type="FunFam" id="3.30.160.60:FF:002716">
    <property type="entry name" value="Zinc finger protein 212"/>
    <property type="match status" value="1"/>
</dbReference>
<evidence type="ECO:0000256" key="13">
    <source>
        <dbReference type="SAM" id="MobiDB-lite"/>
    </source>
</evidence>
<dbReference type="Pfam" id="PF00096">
    <property type="entry name" value="zf-C2H2"/>
    <property type="match status" value="3"/>
</dbReference>
<keyword evidence="8" id="KW-0238">DNA-binding</keyword>
<feature type="region of interest" description="Disordered" evidence="13">
    <location>
        <begin position="259"/>
        <end position="310"/>
    </location>
</feature>
<evidence type="ECO:0000256" key="6">
    <source>
        <dbReference type="ARBA" id="ARBA00022833"/>
    </source>
</evidence>
<dbReference type="GO" id="GO:0042802">
    <property type="term" value="F:identical protein binding"/>
    <property type="evidence" value="ECO:0007669"/>
    <property type="project" value="UniProtKB-ARBA"/>
</dbReference>
<dbReference type="FunFam" id="3.30.160.60:FF:000478">
    <property type="entry name" value="Zinc finger protein 133"/>
    <property type="match status" value="1"/>
</dbReference>
<feature type="domain" description="C2H2-type" evidence="14">
    <location>
        <begin position="425"/>
        <end position="452"/>
    </location>
</feature>
<feature type="domain" description="C2H2-type" evidence="14">
    <location>
        <begin position="397"/>
        <end position="424"/>
    </location>
</feature>
<dbReference type="InterPro" id="IPR036236">
    <property type="entry name" value="Znf_C2H2_sf"/>
</dbReference>
<reference evidence="15" key="1">
    <citation type="submission" date="2025-08" db="UniProtKB">
        <authorList>
            <consortium name="Ensembl"/>
        </authorList>
    </citation>
    <scope>IDENTIFICATION</scope>
</reference>
<keyword evidence="6" id="KW-0862">Zinc</keyword>
<dbReference type="PANTHER" id="PTHR24394:SF29">
    <property type="entry name" value="MYONEURIN"/>
    <property type="match status" value="1"/>
</dbReference>
<dbReference type="PROSITE" id="PS00028">
    <property type="entry name" value="ZINC_FINGER_C2H2_1"/>
    <property type="match status" value="7"/>
</dbReference>
<dbReference type="Gene3D" id="3.30.160.60">
    <property type="entry name" value="Classic Zinc Finger"/>
    <property type="match status" value="9"/>
</dbReference>
<dbReference type="GeneID" id="127372002"/>
<dbReference type="SMART" id="SM00355">
    <property type="entry name" value="ZnF_C2H2"/>
    <property type="match status" value="9"/>
</dbReference>
<feature type="domain" description="C2H2-type" evidence="14">
    <location>
        <begin position="186"/>
        <end position="213"/>
    </location>
</feature>
<evidence type="ECO:0000256" key="2">
    <source>
        <dbReference type="ARBA" id="ARBA00006991"/>
    </source>
</evidence>
<dbReference type="Pfam" id="PF12874">
    <property type="entry name" value="zf-met"/>
    <property type="match status" value="1"/>
</dbReference>
<keyword evidence="10" id="KW-0539">Nucleus</keyword>
<feature type="domain" description="C2H2-type" evidence="14">
    <location>
        <begin position="313"/>
        <end position="340"/>
    </location>
</feature>
<dbReference type="FunFam" id="3.30.160.60:FF:000646">
    <property type="entry name" value="Myeloid zinc finger 1"/>
    <property type="match status" value="1"/>
</dbReference>
<dbReference type="GeneTree" id="ENSGT00950000182774"/>
<evidence type="ECO:0000256" key="3">
    <source>
        <dbReference type="ARBA" id="ARBA00022723"/>
    </source>
</evidence>
<dbReference type="OrthoDB" id="40579at2759"/>
<feature type="domain" description="C2H2-type" evidence="14">
    <location>
        <begin position="453"/>
        <end position="472"/>
    </location>
</feature>
<keyword evidence="5 11" id="KW-0863">Zinc-finger</keyword>
<evidence type="ECO:0000259" key="14">
    <source>
        <dbReference type="PROSITE" id="PS50157"/>
    </source>
</evidence>
<dbReference type="FunFam" id="3.30.160.60:FF:000110">
    <property type="entry name" value="Zinc finger protein-like"/>
    <property type="match status" value="1"/>
</dbReference>
<evidence type="ECO:0000256" key="9">
    <source>
        <dbReference type="ARBA" id="ARBA00023163"/>
    </source>
</evidence>
<dbReference type="OMA" id="INGLMNC"/>
<protein>
    <recommendedName>
        <fullName evidence="14">C2H2-type domain-containing protein</fullName>
    </recommendedName>
</protein>
<dbReference type="Pfam" id="PF13912">
    <property type="entry name" value="zf-C2H2_6"/>
    <property type="match status" value="1"/>
</dbReference>
<comment type="similarity">
    <text evidence="2">Belongs to the krueppel C2H2-type zinc-finger protein family.</text>
</comment>
<feature type="domain" description="C2H2-type" evidence="14">
    <location>
        <begin position="369"/>
        <end position="396"/>
    </location>
</feature>
<dbReference type="GO" id="GO:0008270">
    <property type="term" value="F:zinc ion binding"/>
    <property type="evidence" value="ECO:0007669"/>
    <property type="project" value="UniProtKB-KW"/>
</dbReference>
<organism evidence="15 16">
    <name type="scientific">Dicentrarchus labrax</name>
    <name type="common">European seabass</name>
    <name type="synonym">Morone labrax</name>
    <dbReference type="NCBI Taxonomy" id="13489"/>
    <lineage>
        <taxon>Eukaryota</taxon>
        <taxon>Metazoa</taxon>
        <taxon>Chordata</taxon>
        <taxon>Craniata</taxon>
        <taxon>Vertebrata</taxon>
        <taxon>Euteleostomi</taxon>
        <taxon>Actinopterygii</taxon>
        <taxon>Neopterygii</taxon>
        <taxon>Teleostei</taxon>
        <taxon>Neoteleostei</taxon>
        <taxon>Acanthomorphata</taxon>
        <taxon>Eupercaria</taxon>
        <taxon>Moronidae</taxon>
        <taxon>Dicentrarchus</taxon>
    </lineage>
</organism>
<evidence type="ECO:0000256" key="12">
    <source>
        <dbReference type="SAM" id="Coils"/>
    </source>
</evidence>
<dbReference type="SUPFAM" id="SSF57667">
    <property type="entry name" value="beta-beta-alpha zinc fingers"/>
    <property type="match status" value="5"/>
</dbReference>
<keyword evidence="12" id="KW-0175">Coiled coil</keyword>
<evidence type="ECO:0000256" key="1">
    <source>
        <dbReference type="ARBA" id="ARBA00004123"/>
    </source>
</evidence>
<reference evidence="15" key="2">
    <citation type="submission" date="2025-09" db="UniProtKB">
        <authorList>
            <consortium name="Ensembl"/>
        </authorList>
    </citation>
    <scope>IDENTIFICATION</scope>
</reference>
<gene>
    <name evidence="15" type="primary">LOC127372002</name>
</gene>
<dbReference type="Ensembl" id="ENSDLAT00005081019.1">
    <property type="protein sequence ID" value="ENSDLAP00005064983.1"/>
    <property type="gene ID" value="ENSDLAG00005028180.1"/>
</dbReference>
<sequence>MNSIQMLRCSVNRRLTVAAEETLQLFERTITEYEQEVFRLTAENERLQQLLDADVRQPSMNKEVVPSEQQEMNPCLDQEDSPEPPDIKEEPEEPETNDIKFIFPAVPVKTEEDEEKPPPSLLRHSQAEQETAADGEDLGGPQPAGNLAPGQDLPAETDDRRRSGKPPSGLKLQKNNSGCKAVKKTFGCSECGKQLSRNSYLKTHMRIHTGEKPFSCSVCGKGFRQKISMTHHMVLHTGEKPYGCTVCGKSFTWQSQLRTHPCAGRRSSPRPTGQKENAEETGTGEDCAAHEETSPETDDRREHTKPQPGAKSFGCSVCGKSYHRKDSLTAHMMLHSERKCFSCSVCKKSFHWKLDVERHMKIHTGEKPFCCSFCDAKFTRSSTLRSHLRGHTGEKPFTCSVCGTGFALRNTLAQHMRTHTGEKPFACPLCDKTFTQKTHLRQHWRTHTGEKPFSCDICDKSFTWLSSLKNHKCVSDSVNEAEGTPSAPMSLITVTLKD</sequence>